<comment type="caution">
    <text evidence="1">The sequence shown here is derived from an EMBL/GenBank/DDBJ whole genome shotgun (WGS) entry which is preliminary data.</text>
</comment>
<protein>
    <submittedName>
        <fullName evidence="1">Uncharacterized protein</fullName>
    </submittedName>
</protein>
<sequence length="59" mass="6934">MGISFSCKAFFLLVINIKKSQKNINYNDIVITFKDFHIKIPKSVYLNYNSLVNFVKINF</sequence>
<dbReference type="AlphaFoldDB" id="A0A2W7UHH9"/>
<accession>A0A2W7UHH9</accession>
<dbReference type="Proteomes" id="UP000249177">
    <property type="component" value="Unassembled WGS sequence"/>
</dbReference>
<gene>
    <name evidence="1" type="ORF">DOS84_03575</name>
</gene>
<proteinExistence type="predicted"/>
<keyword evidence="2" id="KW-1185">Reference proteome</keyword>
<organism evidence="1 2">
    <name type="scientific">Flavobacterium aquariorum</name>
    <dbReference type="NCBI Taxonomy" id="2217670"/>
    <lineage>
        <taxon>Bacteria</taxon>
        <taxon>Pseudomonadati</taxon>
        <taxon>Bacteroidota</taxon>
        <taxon>Flavobacteriia</taxon>
        <taxon>Flavobacteriales</taxon>
        <taxon>Flavobacteriaceae</taxon>
        <taxon>Flavobacterium</taxon>
    </lineage>
</organism>
<evidence type="ECO:0000313" key="1">
    <source>
        <dbReference type="EMBL" id="PZX94647.1"/>
    </source>
</evidence>
<name>A0A2W7UHH9_9FLAO</name>
<dbReference type="EMBL" id="QKXH01000002">
    <property type="protein sequence ID" value="PZX94647.1"/>
    <property type="molecule type" value="Genomic_DNA"/>
</dbReference>
<reference evidence="1 2" key="1">
    <citation type="submission" date="2018-06" db="EMBL/GenBank/DDBJ databases">
        <title>Flavobacterium sp IMCC34762, genome.</title>
        <authorList>
            <person name="Joung Y."/>
            <person name="Cho J."/>
            <person name="Song J."/>
        </authorList>
    </citation>
    <scope>NUCLEOTIDE SEQUENCE [LARGE SCALE GENOMIC DNA]</scope>
    <source>
        <strain evidence="1 2">IMCC34762</strain>
    </source>
</reference>
<evidence type="ECO:0000313" key="2">
    <source>
        <dbReference type="Proteomes" id="UP000249177"/>
    </source>
</evidence>